<dbReference type="GO" id="GO:0016887">
    <property type="term" value="F:ATP hydrolysis activity"/>
    <property type="evidence" value="ECO:0007669"/>
    <property type="project" value="RHEA"/>
</dbReference>
<dbReference type="InterPro" id="IPR011545">
    <property type="entry name" value="DEAD/DEAH_box_helicase_dom"/>
</dbReference>
<dbReference type="GO" id="GO:0006302">
    <property type="term" value="P:double-strand break repair"/>
    <property type="evidence" value="ECO:0007669"/>
    <property type="project" value="InterPro"/>
</dbReference>
<organism evidence="14 15">
    <name type="scientific">Aquitalea magnusonii</name>
    <dbReference type="NCBI Taxonomy" id="332411"/>
    <lineage>
        <taxon>Bacteria</taxon>
        <taxon>Pseudomonadati</taxon>
        <taxon>Pseudomonadota</taxon>
        <taxon>Betaproteobacteria</taxon>
        <taxon>Neisseriales</taxon>
        <taxon>Chromobacteriaceae</taxon>
        <taxon>Aquitalea</taxon>
    </lineage>
</organism>
<dbReference type="Proteomes" id="UP000198290">
    <property type="component" value="Chromosome"/>
</dbReference>
<evidence type="ECO:0000313" key="15">
    <source>
        <dbReference type="Proteomes" id="UP000198290"/>
    </source>
</evidence>
<feature type="binding site" evidence="12">
    <location>
        <position position="486"/>
    </location>
    <ligand>
        <name>Zn(2+)</name>
        <dbReference type="ChEBI" id="CHEBI:29105"/>
        <label>1</label>
    </ligand>
</feature>
<comment type="subunit">
    <text evidence="12">Component of the replication restart primosome.</text>
</comment>
<evidence type="ECO:0000256" key="1">
    <source>
        <dbReference type="ARBA" id="ARBA00022515"/>
    </source>
</evidence>
<evidence type="ECO:0000256" key="3">
    <source>
        <dbReference type="ARBA" id="ARBA00022723"/>
    </source>
</evidence>
<evidence type="ECO:0000256" key="8">
    <source>
        <dbReference type="ARBA" id="ARBA00022840"/>
    </source>
</evidence>
<dbReference type="PROSITE" id="PS51192">
    <property type="entry name" value="HELICASE_ATP_BIND_1"/>
    <property type="match status" value="1"/>
</dbReference>
<dbReference type="SMART" id="SM00487">
    <property type="entry name" value="DEXDc"/>
    <property type="match status" value="1"/>
</dbReference>
<dbReference type="PANTHER" id="PTHR30580:SF0">
    <property type="entry name" value="PRIMOSOMAL PROTEIN N"/>
    <property type="match status" value="1"/>
</dbReference>
<dbReference type="Pfam" id="PF18319">
    <property type="entry name" value="Zn_ribbon_PriA"/>
    <property type="match status" value="1"/>
</dbReference>
<evidence type="ECO:0000256" key="6">
    <source>
        <dbReference type="ARBA" id="ARBA00022806"/>
    </source>
</evidence>
<reference evidence="15" key="1">
    <citation type="journal article" date="2017" name="Biotechnol. Biofuels">
        <title>Evaluation of environmental bacterial communities as a factor affecting the growth of duckweed Lemna minor.</title>
        <authorList>
            <person name="Ishizawa H."/>
            <person name="Kuroda M."/>
            <person name="Morikawa M."/>
            <person name="Ike M."/>
        </authorList>
    </citation>
    <scope>NUCLEOTIDE SEQUENCE [LARGE SCALE GENOMIC DNA]</scope>
    <source>
        <strain evidence="15">H3</strain>
    </source>
</reference>
<dbReference type="GO" id="GO:0008270">
    <property type="term" value="F:zinc ion binding"/>
    <property type="evidence" value="ECO:0007669"/>
    <property type="project" value="UniProtKB-UniRule"/>
</dbReference>
<keyword evidence="4 12" id="KW-0547">Nucleotide-binding</keyword>
<keyword evidence="6 12" id="KW-0347">Helicase</keyword>
<dbReference type="CDD" id="cd18804">
    <property type="entry name" value="SF2_C_priA"/>
    <property type="match status" value="1"/>
</dbReference>
<dbReference type="NCBIfam" id="TIGR00595">
    <property type="entry name" value="priA"/>
    <property type="match status" value="1"/>
</dbReference>
<evidence type="ECO:0000256" key="2">
    <source>
        <dbReference type="ARBA" id="ARBA00022705"/>
    </source>
</evidence>
<sequence>MAQSLVGTGFGVKGIFTVASQRVQVVVDLPLFGAFTYLSHFDVIPGQRVAVPFGTRQLCGVVVTGIPPEGLPETQLKEVAQVFDALPPLPADFLAMVNFAAAYYHFPLGQTLFTALPTGLREARDIIPPDERPFALTAKGEAEAPPARQRARLALWQALGDGALTQAQARQVTPQAGKILADWLAEERIRRVSPERVPLELGPAPHLNDDQQAALSALTAQPSGFQSWLLHGITGSGKTEVYLQRIAPSLAAGQQVLVLVPEINLTPQLVERFIQRFPASRIAVQHSQLADGERLRNWLDAWQGRADIVIGTRLSVFTPMPRLGLIVVDEEHDGSFKQQDGLRYHARDLAIWRARQAGIPIILGSATPSLETVANVEAGRYRKLTLSQRAHGAARLPTVRLVDTRRAKLTEGLSDAVIKALASRLERGEMSLVFINRRGFAPVLACTDCGWTSGCPRCSTRLVLHLMERKLRCHHCGWEEAVPHACPECGAPDIKPLGEGTQRLESALGRLFPSARILRIDRDTTQRKQAWDEIYRQVHAGEVDMLVGTQMLAKGHDFGTLSLVTVLNADGGLYSADYRASERLFAQLTQVAGRAGRADAPGEVLVQTQWPDHPLYQALVAHDFDGFAASLLQERRLAAFPPAVYQALLRADATELAQANAFLTQVRAQVQPLAEEVLISGPAPALMVRLANRERAQLVLESPSRQALHRFLDQLPPLLDALARQHGRGLRWSLDVDPQEM</sequence>
<keyword evidence="15" id="KW-1185">Reference proteome</keyword>
<dbReference type="KEGG" id="amah:DLM_0156"/>
<dbReference type="InterPro" id="IPR001650">
    <property type="entry name" value="Helicase_C-like"/>
</dbReference>
<dbReference type="InterPro" id="IPR041236">
    <property type="entry name" value="PriA_C"/>
</dbReference>
<evidence type="ECO:0000256" key="12">
    <source>
        <dbReference type="HAMAP-Rule" id="MF_00983"/>
    </source>
</evidence>
<comment type="function">
    <text evidence="12">Initiates the restart of stalled replication forks, which reloads the replicative helicase on sites other than the origin of replication. Recognizes and binds to abandoned replication forks and remodels them to uncover a helicase loading site. Promotes assembly of the primosome at these replication forks.</text>
</comment>
<protein>
    <recommendedName>
        <fullName evidence="12">Replication restart protein PriA</fullName>
    </recommendedName>
    <alternativeName>
        <fullName evidence="12">ATP-dependent DNA helicase PriA</fullName>
        <ecNumber evidence="12">5.6.2.4</ecNumber>
    </alternativeName>
    <alternativeName>
        <fullName evidence="12">DNA 3'-5' helicase PriA</fullName>
    </alternativeName>
</protein>
<dbReference type="OrthoDB" id="9759544at2"/>
<dbReference type="InterPro" id="IPR040498">
    <property type="entry name" value="PriA_CRR"/>
</dbReference>
<name>A0A3G9GAN6_9NEIS</name>
<dbReference type="Pfam" id="PF17764">
    <property type="entry name" value="PriA_3primeBD"/>
    <property type="match status" value="1"/>
</dbReference>
<dbReference type="InterPro" id="IPR041222">
    <property type="entry name" value="PriA_3primeBD"/>
</dbReference>
<dbReference type="PANTHER" id="PTHR30580">
    <property type="entry name" value="PRIMOSOMAL PROTEIN N"/>
    <property type="match status" value="1"/>
</dbReference>
<evidence type="ECO:0000259" key="13">
    <source>
        <dbReference type="PROSITE" id="PS51192"/>
    </source>
</evidence>
<dbReference type="SUPFAM" id="SSF52540">
    <property type="entry name" value="P-loop containing nucleoside triphosphate hydrolases"/>
    <property type="match status" value="2"/>
</dbReference>
<keyword evidence="8 12" id="KW-0067">ATP-binding</keyword>
<dbReference type="GO" id="GO:0005524">
    <property type="term" value="F:ATP binding"/>
    <property type="evidence" value="ECO:0007669"/>
    <property type="project" value="UniProtKB-UniRule"/>
</dbReference>
<evidence type="ECO:0000256" key="9">
    <source>
        <dbReference type="ARBA" id="ARBA00023125"/>
    </source>
</evidence>
<reference evidence="14 15" key="2">
    <citation type="journal article" date="2017" name="Genome Announc.">
        <title>Draft genome sequence of Aquitalea magnusonii strain H3, a plant growth-promoting bacterium of duckweed Lemna minor.</title>
        <authorList>
            <person name="Ishizawa H."/>
            <person name="Kuroda M."/>
            <person name="Ike M."/>
        </authorList>
    </citation>
    <scope>NUCLEOTIDE SEQUENCE [LARGE SCALE GENOMIC DNA]</scope>
    <source>
        <strain evidence="14 15">H3</strain>
    </source>
</reference>
<dbReference type="InterPro" id="IPR005259">
    <property type="entry name" value="PriA"/>
</dbReference>
<keyword evidence="5 12" id="KW-0378">Hydrolase</keyword>
<dbReference type="STRING" id="332411.VI06_03855"/>
<comment type="catalytic activity">
    <reaction evidence="11 12">
        <text>ATP + H2O = ADP + phosphate + H(+)</text>
        <dbReference type="Rhea" id="RHEA:13065"/>
        <dbReference type="ChEBI" id="CHEBI:15377"/>
        <dbReference type="ChEBI" id="CHEBI:15378"/>
        <dbReference type="ChEBI" id="CHEBI:30616"/>
        <dbReference type="ChEBI" id="CHEBI:43474"/>
        <dbReference type="ChEBI" id="CHEBI:456216"/>
        <dbReference type="EC" id="5.6.2.4"/>
    </reaction>
</comment>
<accession>A0A3G9GAN6</accession>
<dbReference type="GO" id="GO:0006269">
    <property type="term" value="P:DNA replication, synthesis of primer"/>
    <property type="evidence" value="ECO:0007669"/>
    <property type="project" value="UniProtKB-KW"/>
</dbReference>
<comment type="cofactor">
    <cofactor evidence="12">
        <name>Zn(2+)</name>
        <dbReference type="ChEBI" id="CHEBI:29105"/>
    </cofactor>
    <text evidence="12">Binds 2 zinc ions per subunit.</text>
</comment>
<dbReference type="FunFam" id="3.40.50.300:FF:000489">
    <property type="entry name" value="Primosome assembly protein PriA"/>
    <property type="match status" value="1"/>
</dbReference>
<keyword evidence="7 12" id="KW-0862">Zinc</keyword>
<keyword evidence="9 12" id="KW-0238">DNA-binding</keyword>
<comment type="catalytic activity">
    <reaction evidence="12">
        <text>Couples ATP hydrolysis with the unwinding of duplex DNA by translocating in the 3'-5' direction.</text>
        <dbReference type="EC" id="5.6.2.4"/>
    </reaction>
</comment>
<comment type="similarity">
    <text evidence="12">Belongs to the helicase family. PriA subfamily.</text>
</comment>
<evidence type="ECO:0000256" key="5">
    <source>
        <dbReference type="ARBA" id="ARBA00022801"/>
    </source>
</evidence>
<dbReference type="SMART" id="SM00490">
    <property type="entry name" value="HELICc"/>
    <property type="match status" value="1"/>
</dbReference>
<evidence type="ECO:0000256" key="10">
    <source>
        <dbReference type="ARBA" id="ARBA00023235"/>
    </source>
</evidence>
<feature type="binding site" evidence="12">
    <location>
        <position position="449"/>
    </location>
    <ligand>
        <name>Zn(2+)</name>
        <dbReference type="ChEBI" id="CHEBI:29105"/>
        <label>1</label>
    </ligand>
</feature>
<dbReference type="GO" id="GO:0043138">
    <property type="term" value="F:3'-5' DNA helicase activity"/>
    <property type="evidence" value="ECO:0007669"/>
    <property type="project" value="UniProtKB-EC"/>
</dbReference>
<dbReference type="InterPro" id="IPR014001">
    <property type="entry name" value="Helicase_ATP-bd"/>
</dbReference>
<proteinExistence type="inferred from homology"/>
<dbReference type="GO" id="GO:1990077">
    <property type="term" value="C:primosome complex"/>
    <property type="evidence" value="ECO:0007669"/>
    <property type="project" value="UniProtKB-UniRule"/>
</dbReference>
<feature type="binding site" evidence="12">
    <location>
        <position position="473"/>
    </location>
    <ligand>
        <name>Zn(2+)</name>
        <dbReference type="ChEBI" id="CHEBI:29105"/>
        <label>2</label>
    </ligand>
</feature>
<feature type="binding site" evidence="12">
    <location>
        <position position="446"/>
    </location>
    <ligand>
        <name>Zn(2+)</name>
        <dbReference type="ChEBI" id="CHEBI:29105"/>
        <label>1</label>
    </ligand>
</feature>
<dbReference type="EC" id="5.6.2.4" evidence="12"/>
<dbReference type="AlphaFoldDB" id="A0A3G9GAN6"/>
<evidence type="ECO:0000256" key="4">
    <source>
        <dbReference type="ARBA" id="ARBA00022741"/>
    </source>
</evidence>
<dbReference type="Gene3D" id="3.40.1440.60">
    <property type="entry name" value="PriA, 3(prime) DNA-binding domain"/>
    <property type="match status" value="1"/>
</dbReference>
<evidence type="ECO:0000313" key="14">
    <source>
        <dbReference type="EMBL" id="BBF83839.1"/>
    </source>
</evidence>
<dbReference type="NCBIfam" id="NF004067">
    <property type="entry name" value="PRK05580.1-4"/>
    <property type="match status" value="1"/>
</dbReference>
<feature type="binding site" evidence="12">
    <location>
        <position position="476"/>
    </location>
    <ligand>
        <name>Zn(2+)</name>
        <dbReference type="ChEBI" id="CHEBI:29105"/>
        <label>2</label>
    </ligand>
</feature>
<feature type="domain" description="Helicase ATP-binding" evidence="13">
    <location>
        <begin position="219"/>
        <end position="386"/>
    </location>
</feature>
<dbReference type="InterPro" id="IPR027417">
    <property type="entry name" value="P-loop_NTPase"/>
</dbReference>
<feature type="binding site" evidence="12">
    <location>
        <position position="455"/>
    </location>
    <ligand>
        <name>Zn(2+)</name>
        <dbReference type="ChEBI" id="CHEBI:29105"/>
        <label>2</label>
    </ligand>
</feature>
<dbReference type="HAMAP" id="MF_00983">
    <property type="entry name" value="PriA"/>
    <property type="match status" value="1"/>
</dbReference>
<reference evidence="15" key="3">
    <citation type="journal article" date="2017" name="Plant Physiol. Biochem.">
        <title>Differential oxidative and antioxidative response of duckweed Lemna minor toward plant growth promoting/inhibiting bacteria.</title>
        <authorList>
            <person name="Ishizawa H."/>
            <person name="Kuroda M."/>
            <person name="Morikawa M."/>
            <person name="Ike M."/>
        </authorList>
    </citation>
    <scope>NUCLEOTIDE SEQUENCE [LARGE SCALE GENOMIC DNA]</scope>
    <source>
        <strain evidence="15">H3</strain>
    </source>
</reference>
<keyword evidence="10 12" id="KW-0413">Isomerase</keyword>
<dbReference type="GO" id="GO:0006310">
    <property type="term" value="P:DNA recombination"/>
    <property type="evidence" value="ECO:0007669"/>
    <property type="project" value="InterPro"/>
</dbReference>
<evidence type="ECO:0000256" key="11">
    <source>
        <dbReference type="ARBA" id="ARBA00048988"/>
    </source>
</evidence>
<feature type="binding site" evidence="12">
    <location>
        <position position="458"/>
    </location>
    <ligand>
        <name>Zn(2+)</name>
        <dbReference type="ChEBI" id="CHEBI:29105"/>
        <label>2</label>
    </ligand>
</feature>
<keyword evidence="1 12" id="KW-0639">Primosome</keyword>
<dbReference type="Pfam" id="PF00270">
    <property type="entry name" value="DEAD"/>
    <property type="match status" value="1"/>
</dbReference>
<dbReference type="InterPro" id="IPR042115">
    <property type="entry name" value="PriA_3primeBD_sf"/>
</dbReference>
<dbReference type="GO" id="GO:0003677">
    <property type="term" value="F:DNA binding"/>
    <property type="evidence" value="ECO:0007669"/>
    <property type="project" value="UniProtKB-UniRule"/>
</dbReference>
<keyword evidence="3 12" id="KW-0479">Metal-binding</keyword>
<dbReference type="EMBL" id="AP018823">
    <property type="protein sequence ID" value="BBF83839.1"/>
    <property type="molecule type" value="Genomic_DNA"/>
</dbReference>
<evidence type="ECO:0000256" key="7">
    <source>
        <dbReference type="ARBA" id="ARBA00022833"/>
    </source>
</evidence>
<dbReference type="Pfam" id="PF00271">
    <property type="entry name" value="Helicase_C"/>
    <property type="match status" value="1"/>
</dbReference>
<dbReference type="GO" id="GO:0006270">
    <property type="term" value="P:DNA replication initiation"/>
    <property type="evidence" value="ECO:0007669"/>
    <property type="project" value="TreeGrafter"/>
</dbReference>
<dbReference type="CDD" id="cd17929">
    <property type="entry name" value="DEXHc_priA"/>
    <property type="match status" value="1"/>
</dbReference>
<feature type="binding site" evidence="12">
    <location>
        <position position="489"/>
    </location>
    <ligand>
        <name>Zn(2+)</name>
        <dbReference type="ChEBI" id="CHEBI:29105"/>
        <label>1</label>
    </ligand>
</feature>
<dbReference type="Gene3D" id="3.40.50.300">
    <property type="entry name" value="P-loop containing nucleotide triphosphate hydrolases"/>
    <property type="match status" value="2"/>
</dbReference>
<keyword evidence="2 12" id="KW-0235">DNA replication</keyword>
<dbReference type="Pfam" id="PF18074">
    <property type="entry name" value="PriA_C"/>
    <property type="match status" value="1"/>
</dbReference>
<gene>
    <name evidence="12" type="primary">priA</name>
    <name evidence="14" type="ORF">DLM_0156</name>
</gene>